<reference evidence="4 5" key="1">
    <citation type="submission" date="2019-07" db="EMBL/GenBank/DDBJ databases">
        <title>Draft genome sequences of 15 bacterial species constituting the stable defined intestinal microbiota of the GM15 gnotobiotic mouse model.</title>
        <authorList>
            <person name="Elie C."/>
            <person name="Mathieu A."/>
            <person name="Saliou A."/>
            <person name="Darnaud M."/>
            <person name="Leulier F."/>
            <person name="Tamellini A."/>
        </authorList>
    </citation>
    <scope>NUCLEOTIDE SEQUENCE [LARGE SCALE GENOMIC DNA]</scope>
    <source>
        <strain evidence="5">ASF 502</strain>
    </source>
</reference>
<evidence type="ECO:0000259" key="3">
    <source>
        <dbReference type="PROSITE" id="PS01124"/>
    </source>
</evidence>
<dbReference type="Gene3D" id="1.10.10.60">
    <property type="entry name" value="Homeodomain-like"/>
    <property type="match status" value="1"/>
</dbReference>
<evidence type="ECO:0000313" key="4">
    <source>
        <dbReference type="EMBL" id="NDO67495.1"/>
    </source>
</evidence>
<gene>
    <name evidence="4" type="ORF">FMM80_01630</name>
</gene>
<keyword evidence="1" id="KW-0805">Transcription regulation</keyword>
<protein>
    <submittedName>
        <fullName evidence="4">Helix-turn-helix transcriptional regulator</fullName>
    </submittedName>
</protein>
<dbReference type="PROSITE" id="PS01124">
    <property type="entry name" value="HTH_ARAC_FAMILY_2"/>
    <property type="match status" value="1"/>
</dbReference>
<evidence type="ECO:0000313" key="5">
    <source>
        <dbReference type="Proteomes" id="UP000474104"/>
    </source>
</evidence>
<dbReference type="GO" id="GO:0043565">
    <property type="term" value="F:sequence-specific DNA binding"/>
    <property type="evidence" value="ECO:0007669"/>
    <property type="project" value="InterPro"/>
</dbReference>
<dbReference type="SUPFAM" id="SSF46689">
    <property type="entry name" value="Homeodomain-like"/>
    <property type="match status" value="1"/>
</dbReference>
<dbReference type="AlphaFoldDB" id="A0A9X5H4Z6"/>
<dbReference type="EMBL" id="VIRB01000024">
    <property type="protein sequence ID" value="NDO67495.1"/>
    <property type="molecule type" value="Genomic_DNA"/>
</dbReference>
<dbReference type="OrthoDB" id="9801308at2"/>
<proteinExistence type="predicted"/>
<evidence type="ECO:0000256" key="2">
    <source>
        <dbReference type="ARBA" id="ARBA00023163"/>
    </source>
</evidence>
<dbReference type="Proteomes" id="UP000474104">
    <property type="component" value="Unassembled WGS sequence"/>
</dbReference>
<feature type="domain" description="HTH araC/xylS-type" evidence="3">
    <location>
        <begin position="8"/>
        <end position="53"/>
    </location>
</feature>
<dbReference type="InterPro" id="IPR018060">
    <property type="entry name" value="HTH_AraC"/>
</dbReference>
<comment type="caution">
    <text evidence="4">The sequence shown here is derived from an EMBL/GenBank/DDBJ whole genome shotgun (WGS) entry which is preliminary data.</text>
</comment>
<accession>A0A9X5H4Z6</accession>
<keyword evidence="2" id="KW-0804">Transcription</keyword>
<evidence type="ECO:0000256" key="1">
    <source>
        <dbReference type="ARBA" id="ARBA00023015"/>
    </source>
</evidence>
<sequence>MHAWETIDQSLNYIEEHLSGEISTEELADMVGLSQFYYQRLFKRLVRKPVQEYAKPRQTNIYSAHGCLGTTSLQNHFR</sequence>
<organism evidence="4 5">
    <name type="scientific">Schaedlerella arabinosiphila</name>
    <dbReference type="NCBI Taxonomy" id="2044587"/>
    <lineage>
        <taxon>Bacteria</taxon>
        <taxon>Bacillati</taxon>
        <taxon>Bacillota</taxon>
        <taxon>Clostridia</taxon>
        <taxon>Lachnospirales</taxon>
        <taxon>Lachnospiraceae</taxon>
        <taxon>Schaedlerella</taxon>
    </lineage>
</organism>
<dbReference type="InterPro" id="IPR009057">
    <property type="entry name" value="Homeodomain-like_sf"/>
</dbReference>
<dbReference type="GO" id="GO:0003700">
    <property type="term" value="F:DNA-binding transcription factor activity"/>
    <property type="evidence" value="ECO:0007669"/>
    <property type="project" value="InterPro"/>
</dbReference>
<name>A0A9X5H4Z6_9FIRM</name>